<feature type="coiled-coil region" evidence="11">
    <location>
        <begin position="42"/>
        <end position="119"/>
    </location>
</feature>
<evidence type="ECO:0000256" key="2">
    <source>
        <dbReference type="ARBA" id="ARBA00022454"/>
    </source>
</evidence>
<keyword evidence="3 10" id="KW-0132">Cell division</keyword>
<comment type="subcellular location">
    <subcellularLocation>
        <location evidence="10">Nucleus</location>
    </subcellularLocation>
    <subcellularLocation>
        <location evidence="10">Chromosome</location>
        <location evidence="10">Centromere</location>
        <location evidence="10">Kinetochore</location>
    </subcellularLocation>
</comment>
<dbReference type="FunCoup" id="A0A1Y1XXT9">
    <property type="interactions" value="65"/>
</dbReference>
<dbReference type="Pfam" id="PF08286">
    <property type="entry name" value="Spc24"/>
    <property type="match status" value="1"/>
</dbReference>
<accession>A0A1Y1XXT9</accession>
<dbReference type="GO" id="GO:0051301">
    <property type="term" value="P:cell division"/>
    <property type="evidence" value="ECO:0007669"/>
    <property type="project" value="UniProtKB-UniRule"/>
</dbReference>
<comment type="function">
    <text evidence="10">Acts as a component of the essential kinetochore-associated NDC80 complex, which is required for chromosome segregation and spindle checkpoint activity.</text>
</comment>
<reference evidence="12 13" key="1">
    <citation type="submission" date="2016-07" db="EMBL/GenBank/DDBJ databases">
        <title>Pervasive Adenine N6-methylation of Active Genes in Fungi.</title>
        <authorList>
            <consortium name="DOE Joint Genome Institute"/>
            <person name="Mondo S.J."/>
            <person name="Dannebaum R.O."/>
            <person name="Kuo R.C."/>
            <person name="Labutti K."/>
            <person name="Haridas S."/>
            <person name="Kuo A."/>
            <person name="Salamov A."/>
            <person name="Ahrendt S.R."/>
            <person name="Lipzen A."/>
            <person name="Sullivan W."/>
            <person name="Andreopoulos W.B."/>
            <person name="Clum A."/>
            <person name="Lindquist E."/>
            <person name="Daum C."/>
            <person name="Ramamoorthy G.K."/>
            <person name="Gryganskyi A."/>
            <person name="Culley D."/>
            <person name="Magnuson J.K."/>
            <person name="James T.Y."/>
            <person name="O'Malley M.A."/>
            <person name="Stajich J.E."/>
            <person name="Spatafora J.W."/>
            <person name="Visel A."/>
            <person name="Grigoriev I.V."/>
        </authorList>
    </citation>
    <scope>NUCLEOTIDE SEQUENCE [LARGE SCALE GENOMIC DNA]</scope>
    <source>
        <strain evidence="12 13">CBS 931.73</strain>
    </source>
</reference>
<dbReference type="PANTHER" id="PTHR22142">
    <property type="match status" value="1"/>
</dbReference>
<dbReference type="SUPFAM" id="SSF143026">
    <property type="entry name" value="Kinetochore globular domain"/>
    <property type="match status" value="1"/>
</dbReference>
<evidence type="ECO:0000256" key="8">
    <source>
        <dbReference type="ARBA" id="ARBA00023306"/>
    </source>
</evidence>
<evidence type="ECO:0000256" key="9">
    <source>
        <dbReference type="ARBA" id="ARBA00023328"/>
    </source>
</evidence>
<name>A0A1Y1XXT9_9FUNG</name>
<keyword evidence="8 10" id="KW-0131">Cell cycle</keyword>
<dbReference type="GO" id="GO:0008017">
    <property type="term" value="F:microtubule binding"/>
    <property type="evidence" value="ECO:0007669"/>
    <property type="project" value="TreeGrafter"/>
</dbReference>
<evidence type="ECO:0000313" key="12">
    <source>
        <dbReference type="EMBL" id="ORX90567.1"/>
    </source>
</evidence>
<evidence type="ECO:0000256" key="7">
    <source>
        <dbReference type="ARBA" id="ARBA00023242"/>
    </source>
</evidence>
<keyword evidence="6 11" id="KW-0175">Coiled coil</keyword>
<dbReference type="PANTHER" id="PTHR22142:SF2">
    <property type="entry name" value="KINETOCHORE PROTEIN SPC24"/>
    <property type="match status" value="1"/>
</dbReference>
<dbReference type="InterPro" id="IPR038066">
    <property type="entry name" value="Spc24_Fungi_globular_sf"/>
</dbReference>
<evidence type="ECO:0000313" key="13">
    <source>
        <dbReference type="Proteomes" id="UP000193498"/>
    </source>
</evidence>
<evidence type="ECO:0000256" key="4">
    <source>
        <dbReference type="ARBA" id="ARBA00022776"/>
    </source>
</evidence>
<comment type="similarity">
    <text evidence="1 10">Belongs to the SPC24 family.</text>
</comment>
<evidence type="ECO:0000256" key="10">
    <source>
        <dbReference type="RuleBase" id="RU368011"/>
    </source>
</evidence>
<dbReference type="GO" id="GO:0005634">
    <property type="term" value="C:nucleus"/>
    <property type="evidence" value="ECO:0007669"/>
    <property type="project" value="UniProtKB-SubCell"/>
</dbReference>
<dbReference type="InParanoid" id="A0A1Y1XXT9"/>
<dbReference type="InterPro" id="IPR013252">
    <property type="entry name" value="Ndc80_Spc24"/>
</dbReference>
<dbReference type="GO" id="GO:0031262">
    <property type="term" value="C:Ndc80 complex"/>
    <property type="evidence" value="ECO:0007669"/>
    <property type="project" value="TreeGrafter"/>
</dbReference>
<gene>
    <name evidence="12" type="ORF">K493DRAFT_339927</name>
</gene>
<keyword evidence="2 10" id="KW-0158">Chromosome</keyword>
<keyword evidence="7 10" id="KW-0539">Nucleus</keyword>
<evidence type="ECO:0000256" key="3">
    <source>
        <dbReference type="ARBA" id="ARBA00022618"/>
    </source>
</evidence>
<organism evidence="12 13">
    <name type="scientific">Basidiobolus meristosporus CBS 931.73</name>
    <dbReference type="NCBI Taxonomy" id="1314790"/>
    <lineage>
        <taxon>Eukaryota</taxon>
        <taxon>Fungi</taxon>
        <taxon>Fungi incertae sedis</taxon>
        <taxon>Zoopagomycota</taxon>
        <taxon>Entomophthoromycotina</taxon>
        <taxon>Basidiobolomycetes</taxon>
        <taxon>Basidiobolales</taxon>
        <taxon>Basidiobolaceae</taxon>
        <taxon>Basidiobolus</taxon>
    </lineage>
</organism>
<evidence type="ECO:0000256" key="5">
    <source>
        <dbReference type="ARBA" id="ARBA00022838"/>
    </source>
</evidence>
<dbReference type="Gene3D" id="3.30.160.430">
    <property type="match status" value="1"/>
</dbReference>
<comment type="subunit">
    <text evidence="10">Component of the NDC80 complex.</text>
</comment>
<keyword evidence="5 10" id="KW-0995">Kinetochore</keyword>
<keyword evidence="9 10" id="KW-0137">Centromere</keyword>
<dbReference type="EMBL" id="MCFE01000374">
    <property type="protein sequence ID" value="ORX90567.1"/>
    <property type="molecule type" value="Genomic_DNA"/>
</dbReference>
<keyword evidence="13" id="KW-1185">Reference proteome</keyword>
<evidence type="ECO:0000256" key="11">
    <source>
        <dbReference type="SAM" id="Coils"/>
    </source>
</evidence>
<proteinExistence type="inferred from homology"/>
<protein>
    <recommendedName>
        <fullName evidence="10">Kinetochore protein Spc24</fullName>
    </recommendedName>
</protein>
<dbReference type="GO" id="GO:0007059">
    <property type="term" value="P:chromosome segregation"/>
    <property type="evidence" value="ECO:0007669"/>
    <property type="project" value="TreeGrafter"/>
</dbReference>
<dbReference type="CDD" id="cd11565">
    <property type="entry name" value="RWD_Spc24"/>
    <property type="match status" value="1"/>
</dbReference>
<comment type="caution">
    <text evidence="12">The sequence shown here is derived from an EMBL/GenBank/DDBJ whole genome shotgun (WGS) entry which is preliminary data.</text>
</comment>
<keyword evidence="4 10" id="KW-0498">Mitosis</keyword>
<dbReference type="Proteomes" id="UP000193498">
    <property type="component" value="Unassembled WGS sequence"/>
</dbReference>
<dbReference type="AlphaFoldDB" id="A0A1Y1XXT9"/>
<evidence type="ECO:0000256" key="1">
    <source>
        <dbReference type="ARBA" id="ARBA00007804"/>
    </source>
</evidence>
<dbReference type="STRING" id="1314790.A0A1Y1XXT9"/>
<evidence type="ECO:0000256" key="6">
    <source>
        <dbReference type="ARBA" id="ARBA00023054"/>
    </source>
</evidence>
<sequence>MEEPRALIKQTIDTFQPSGDLDVIRYVNKLLTQTEELRQKHANECKDINKTLENELELAKSSTTSYKSLANDLKGENVHNLEREKLFLSKQLQDSETKLGSLKTELEQLESELAELTSLPVEDELAPDQTILKLQIYRSLGVDVIPDELGNLNKIRVRSTEKNDIHTLSLDENSSKYSQVNHLWDLCS</sequence>
<dbReference type="OrthoDB" id="3344830at2759"/>